<dbReference type="AlphaFoldDB" id="A0A6P4J1A3"/>
<evidence type="ECO:0000313" key="4">
    <source>
        <dbReference type="Proteomes" id="UP001652661"/>
    </source>
</evidence>
<sequence>MPHFSMSFNKVDLTGVSDSWQKVAGQKPKSKGQQHKGQENTGCGDQQKENNDGWQKVDGQQQKFGRQQQKTQENTGWGCRQGPHPPKAMDKPTTSGSLPSSNSSTSSSSGWQKAGVLQQQKTQGNTGWGCRQGPHPTKAMDKPTTSGSLPSSNSSTSSSSGWQKAGVLQQRTQGSQRLNSQQGSCHERVQDQSRNYPQQMVPIPISPQPTKLTTSGSLPSSNSSTSSSSGWQKAGVPQQRTQESQRWNGQQGSSHKRVQDQPRNYPQHPQGQQMQHPQRQQMQHPQGQQMQHPQRQQMQHPQGQQMQHPQRQQMQYPQGQQMQYPQGQQMQHPQGQQMQHPQGQQMQHPQGQQMQHPQGQQMQHPQGEQMQHPQGQQMQHPQGQQMQHPQGQQMQNPQRQQMQHPQGQQMQYPQGQQMQHPQGQQMQHPQGQQMQHPQGQQMQHPQGQQMQNPQGQQMQHSQRQQMQHRQGEQMQHPQEQQMQHPQGQQMLHPQGQQMQHPQGQQQQRPQVQQQRQQYDYQSNGPVPKNGSSALPLGPQDQKQQDTPKGLPQRVPIGPLPSQPAGIIKRGTIGKPGQVAVNYLDINMDKMPEIAFHYDVKIEPERPKKFWRRAFEQFRVNQLGGAIAAYDGRASCYSVDRLNTKSSNGEVTVIDIYGRSIRYTVEIKETNDLQVDLKSLRSYMSERIFDKPMRAMQCLEVVMAVPCHKKAIRSGRSFFKMSAPGQRRELEDGYEALVGLYQAFILGDRPFFNVDISHKSFPMEMSVLEYLERFALRQRINQSTDLGQLRGNIESFLKGLSVIYTPPKCFDSLPHCWKINGLSRDPASKQTFQLEGKVLTIADYFRSRNFKLQFPQLHCLHVGPPVKNIMVPIELCHIEGGQALNRKDGATQVSNMIKFAATSTNERKAKIMDLLKFFEHNLDPTISRFGIRIANDFITVHTRTLVPPQVEYQGKKCCSVRNGSWRMDNMRFLEPKAKAHKWAILYFDPPFGRKMPYNQVADFEQRMLAQSKTVNVSLDKKAEIWAYRDERKLDQCFLDLRGQCDLAFVIIPQHGVTYSTIKQKAELQHGILTQCIKQFTVERKLNPQTIGNILLKVNSKLNGINHKLKDDPRQPMLKNAMFLGADVSHPSPDQREIPSVVGVAASHDRFGGAYNMQYRLQRSTLEEIEDMEAITLEHLRVYQKYHNEYPDYIIYYRDGVSDGQFPKIKNEEIRGIKAACRQIGIRPQICCIIVVKRHHTRFFPMGQPSQYNKFNNVDPGTVVDRTIVHPNEVQFFMVSHQSIQGTAKPTRYNVIENTGKLDIDLLQQLTFNLCHMFPRCTRSVSYPAPAYLAHLVAARGRHYLSGTERFQDLKREYNKRKIVAEFMNTNPMFFV</sequence>
<feature type="domain" description="Piwi" evidence="3">
    <location>
        <begin position="1045"/>
        <end position="1344"/>
    </location>
</feature>
<dbReference type="InterPro" id="IPR032474">
    <property type="entry name" value="Argonaute_N"/>
</dbReference>
<feature type="compositionally biased region" description="Low complexity" evidence="1">
    <location>
        <begin position="59"/>
        <end position="72"/>
    </location>
</feature>
<dbReference type="PROSITE" id="PS50821">
    <property type="entry name" value="PAZ"/>
    <property type="match status" value="1"/>
</dbReference>
<dbReference type="Gene3D" id="3.30.420.10">
    <property type="entry name" value="Ribonuclease H-like superfamily/Ribonuclease H"/>
    <property type="match status" value="1"/>
</dbReference>
<evidence type="ECO:0000313" key="5">
    <source>
        <dbReference type="RefSeq" id="XP_017035142.3"/>
    </source>
</evidence>
<dbReference type="InterPro" id="IPR014811">
    <property type="entry name" value="ArgoL1"/>
</dbReference>
<dbReference type="Proteomes" id="UP001652661">
    <property type="component" value="Chromosome 3L"/>
</dbReference>
<dbReference type="InterPro" id="IPR003100">
    <property type="entry name" value="PAZ_dom"/>
</dbReference>
<feature type="compositionally biased region" description="Low complexity" evidence="1">
    <location>
        <begin position="93"/>
        <end position="109"/>
    </location>
</feature>
<feature type="compositionally biased region" description="Low complexity" evidence="1">
    <location>
        <begin position="266"/>
        <end position="517"/>
    </location>
</feature>
<feature type="compositionally biased region" description="Polar residues" evidence="1">
    <location>
        <begin position="518"/>
        <end position="532"/>
    </location>
</feature>
<evidence type="ECO:0000259" key="3">
    <source>
        <dbReference type="PROSITE" id="PS50822"/>
    </source>
</evidence>
<proteinExistence type="predicted"/>
<dbReference type="Pfam" id="PF16487">
    <property type="entry name" value="ArgoMid"/>
    <property type="match status" value="1"/>
</dbReference>
<feature type="compositionally biased region" description="Low complexity" evidence="1">
    <location>
        <begin position="144"/>
        <end position="160"/>
    </location>
</feature>
<dbReference type="InterPro" id="IPR003165">
    <property type="entry name" value="Piwi"/>
</dbReference>
<dbReference type="InterPro" id="IPR036397">
    <property type="entry name" value="RNaseH_sf"/>
</dbReference>
<feature type="compositionally biased region" description="Low complexity" evidence="1">
    <location>
        <begin position="213"/>
        <end position="229"/>
    </location>
</feature>
<dbReference type="InterPro" id="IPR036085">
    <property type="entry name" value="PAZ_dom_sf"/>
</dbReference>
<dbReference type="GeneID" id="108083740"/>
<feature type="compositionally biased region" description="Polar residues" evidence="1">
    <location>
        <begin position="238"/>
        <end position="253"/>
    </location>
</feature>
<dbReference type="Pfam" id="PF16488">
    <property type="entry name" value="ArgoL2"/>
    <property type="match status" value="1"/>
</dbReference>
<dbReference type="GO" id="GO:0003723">
    <property type="term" value="F:RNA binding"/>
    <property type="evidence" value="ECO:0007669"/>
    <property type="project" value="InterPro"/>
</dbReference>
<name>A0A6P4J1A3_DROKI</name>
<dbReference type="Pfam" id="PF02171">
    <property type="entry name" value="Piwi"/>
    <property type="match status" value="1"/>
</dbReference>
<dbReference type="OrthoDB" id="10252740at2759"/>
<dbReference type="InterPro" id="IPR012337">
    <property type="entry name" value="RNaseH-like_sf"/>
</dbReference>
<dbReference type="Gene3D" id="3.40.50.2300">
    <property type="match status" value="1"/>
</dbReference>
<feature type="domain" description="PAZ" evidence="2">
    <location>
        <begin position="765"/>
        <end position="879"/>
    </location>
</feature>
<dbReference type="GO" id="GO:0035194">
    <property type="term" value="P:regulatory ncRNA-mediated post-transcriptional gene silencing"/>
    <property type="evidence" value="ECO:0007669"/>
    <property type="project" value="UniProtKB-ARBA"/>
</dbReference>
<dbReference type="CDD" id="cd04657">
    <property type="entry name" value="Piwi_ago-like"/>
    <property type="match status" value="1"/>
</dbReference>
<dbReference type="Pfam" id="PF16486">
    <property type="entry name" value="ArgoN"/>
    <property type="match status" value="1"/>
</dbReference>
<dbReference type="InterPro" id="IPR045246">
    <property type="entry name" value="Piwi_ago-like"/>
</dbReference>
<evidence type="ECO:0000256" key="1">
    <source>
        <dbReference type="SAM" id="MobiDB-lite"/>
    </source>
</evidence>
<protein>
    <submittedName>
        <fullName evidence="5">Protein argonaute-2-like</fullName>
    </submittedName>
</protein>
<dbReference type="Pfam" id="PF02170">
    <property type="entry name" value="PAZ"/>
    <property type="match status" value="1"/>
</dbReference>
<dbReference type="SUPFAM" id="SSF53098">
    <property type="entry name" value="Ribonuclease H-like"/>
    <property type="match status" value="1"/>
</dbReference>
<keyword evidence="4" id="KW-1185">Reference proteome</keyword>
<dbReference type="GO" id="GO:0034587">
    <property type="term" value="P:piRNA processing"/>
    <property type="evidence" value="ECO:0007669"/>
    <property type="project" value="UniProtKB-ARBA"/>
</dbReference>
<reference evidence="5" key="1">
    <citation type="submission" date="2025-08" db="UniProtKB">
        <authorList>
            <consortium name="RefSeq"/>
        </authorList>
    </citation>
    <scope>IDENTIFICATION</scope>
    <source>
        <strain evidence="5">14028-0561.14</strain>
        <tissue evidence="5">Whole fly</tissue>
    </source>
</reference>
<dbReference type="Pfam" id="PF08699">
    <property type="entry name" value="ArgoL1"/>
    <property type="match status" value="1"/>
</dbReference>
<dbReference type="GO" id="GO:0005737">
    <property type="term" value="C:cytoplasm"/>
    <property type="evidence" value="ECO:0007669"/>
    <property type="project" value="UniProtKB-ARBA"/>
</dbReference>
<dbReference type="CDD" id="cd02846">
    <property type="entry name" value="PAZ_argonaute_like"/>
    <property type="match status" value="1"/>
</dbReference>
<dbReference type="SMART" id="SM00950">
    <property type="entry name" value="Piwi"/>
    <property type="match status" value="1"/>
</dbReference>
<dbReference type="InterPro" id="IPR032473">
    <property type="entry name" value="Argonaute_Mid_dom"/>
</dbReference>
<dbReference type="SUPFAM" id="SSF101690">
    <property type="entry name" value="PAZ domain"/>
    <property type="match status" value="1"/>
</dbReference>
<dbReference type="GO" id="GO:0004521">
    <property type="term" value="F:RNA endonuclease activity"/>
    <property type="evidence" value="ECO:0007669"/>
    <property type="project" value="UniProtKB-ARBA"/>
</dbReference>
<dbReference type="PROSITE" id="PS50822">
    <property type="entry name" value="PIWI"/>
    <property type="match status" value="1"/>
</dbReference>
<dbReference type="RefSeq" id="XP_017035142.3">
    <property type="nucleotide sequence ID" value="XM_017179653.3"/>
</dbReference>
<dbReference type="SMART" id="SM01163">
    <property type="entry name" value="DUF1785"/>
    <property type="match status" value="1"/>
</dbReference>
<dbReference type="Gene3D" id="2.170.260.10">
    <property type="entry name" value="paz domain"/>
    <property type="match status" value="1"/>
</dbReference>
<evidence type="ECO:0000259" key="2">
    <source>
        <dbReference type="PROSITE" id="PS50821"/>
    </source>
</evidence>
<feature type="region of interest" description="Disordered" evidence="1">
    <location>
        <begin position="19"/>
        <end position="570"/>
    </location>
</feature>
<accession>A0A6P4J1A3</accession>
<dbReference type="InterPro" id="IPR032472">
    <property type="entry name" value="ArgoL2"/>
</dbReference>
<gene>
    <name evidence="5" type="primary">LOC108083740</name>
</gene>
<dbReference type="PANTHER" id="PTHR22891">
    <property type="entry name" value="EUKARYOTIC TRANSLATION INITIATION FACTOR 2C"/>
    <property type="match status" value="1"/>
</dbReference>
<organism evidence="4 5">
    <name type="scientific">Drosophila kikkawai</name>
    <name type="common">Fruit fly</name>
    <dbReference type="NCBI Taxonomy" id="30033"/>
    <lineage>
        <taxon>Eukaryota</taxon>
        <taxon>Metazoa</taxon>
        <taxon>Ecdysozoa</taxon>
        <taxon>Arthropoda</taxon>
        <taxon>Hexapoda</taxon>
        <taxon>Insecta</taxon>
        <taxon>Pterygota</taxon>
        <taxon>Neoptera</taxon>
        <taxon>Endopterygota</taxon>
        <taxon>Diptera</taxon>
        <taxon>Brachycera</taxon>
        <taxon>Muscomorpha</taxon>
        <taxon>Ephydroidea</taxon>
        <taxon>Drosophilidae</taxon>
        <taxon>Drosophila</taxon>
        <taxon>Sophophora</taxon>
    </lineage>
</organism>
<feature type="compositionally biased region" description="Polar residues" evidence="1">
    <location>
        <begin position="169"/>
        <end position="184"/>
    </location>
</feature>